<organism evidence="3 4">
    <name type="scientific">Aestuariibaculum sediminum</name>
    <dbReference type="NCBI Taxonomy" id="2770637"/>
    <lineage>
        <taxon>Bacteria</taxon>
        <taxon>Pseudomonadati</taxon>
        <taxon>Bacteroidota</taxon>
        <taxon>Flavobacteriia</taxon>
        <taxon>Flavobacteriales</taxon>
        <taxon>Flavobacteriaceae</taxon>
    </lineage>
</organism>
<keyword evidence="1" id="KW-0175">Coiled coil</keyword>
<feature type="domain" description="C4-type zinc ribbon" evidence="2">
    <location>
        <begin position="208"/>
        <end position="239"/>
    </location>
</feature>
<comment type="caution">
    <text evidence="3">The sequence shown here is derived from an EMBL/GenBank/DDBJ whole genome shotgun (WGS) entry which is preliminary data.</text>
</comment>
<reference evidence="3 4" key="1">
    <citation type="submission" date="2020-09" db="EMBL/GenBank/DDBJ databases">
        <title>TT11 complete genome.</title>
        <authorList>
            <person name="Wu Z."/>
        </authorList>
    </citation>
    <scope>NUCLEOTIDE SEQUENCE [LARGE SCALE GENOMIC DNA]</scope>
    <source>
        <strain evidence="3 4">TT11</strain>
    </source>
</reference>
<dbReference type="Pfam" id="PF02591">
    <property type="entry name" value="Zn_ribbon_9"/>
    <property type="match status" value="1"/>
</dbReference>
<keyword evidence="4" id="KW-1185">Reference proteome</keyword>
<dbReference type="PANTHER" id="PTHR39082:SF1">
    <property type="entry name" value="SCAVENGER RECEPTOR CLASS A MEMBER 3"/>
    <property type="match status" value="1"/>
</dbReference>
<dbReference type="Gene3D" id="1.10.287.1490">
    <property type="match status" value="1"/>
</dbReference>
<dbReference type="InterPro" id="IPR003743">
    <property type="entry name" value="Zf-RING_7"/>
</dbReference>
<evidence type="ECO:0000259" key="2">
    <source>
        <dbReference type="Pfam" id="PF02591"/>
    </source>
</evidence>
<evidence type="ECO:0000256" key="1">
    <source>
        <dbReference type="SAM" id="Coils"/>
    </source>
</evidence>
<evidence type="ECO:0000313" key="4">
    <source>
        <dbReference type="Proteomes" id="UP000600588"/>
    </source>
</evidence>
<evidence type="ECO:0000313" key="3">
    <source>
        <dbReference type="EMBL" id="MBD0832383.1"/>
    </source>
</evidence>
<gene>
    <name evidence="3" type="ORF">ICJ83_09575</name>
</gene>
<name>A0A8J6Q762_9FLAO</name>
<feature type="coiled-coil region" evidence="1">
    <location>
        <begin position="40"/>
        <end position="178"/>
    </location>
</feature>
<protein>
    <recommendedName>
        <fullName evidence="2">C4-type zinc ribbon domain-containing protein</fullName>
    </recommendedName>
</protein>
<dbReference type="RefSeq" id="WP_188230162.1">
    <property type="nucleotide sequence ID" value="NZ_JACVXB010000003.1"/>
</dbReference>
<proteinExistence type="predicted"/>
<accession>A0A8J6Q762</accession>
<dbReference type="Proteomes" id="UP000600588">
    <property type="component" value="Unassembled WGS sequence"/>
</dbReference>
<dbReference type="EMBL" id="JACVXB010000003">
    <property type="protein sequence ID" value="MBD0832383.1"/>
    <property type="molecule type" value="Genomic_DNA"/>
</dbReference>
<sequence length="260" mass="30156">MAKNKEVTVEERLRALYDLQLIDSRIDEIRNVRGELPLEVRDLEDEVAGLNIRLDKLVSSLEVIDNDIASRKNLIEEAKALIKKYTEQQKNVRNNREYNSLTKEVEFQELEIQLAEKHIKEFKAQIEQKKEVIAETKERLKERETHLKHKKGELNDILAETEKEEQALIEKSDDYKNQIEERLVSAYTRIRKNVKNGLAVVPIERGASGGSFFTIPPQVQVEIASRKKIITDEHSGRILVDAQLAEEQKEKMEKLFAKLS</sequence>
<dbReference type="AlphaFoldDB" id="A0A8J6Q762"/>
<dbReference type="InterPro" id="IPR052376">
    <property type="entry name" value="Oxidative_Scav/Glycosyltrans"/>
</dbReference>
<dbReference type="PANTHER" id="PTHR39082">
    <property type="entry name" value="PHOSPHOLIPASE C-BETA-2-RELATED"/>
    <property type="match status" value="1"/>
</dbReference>